<sequence length="86" mass="10101">MVRCHVDWNDTFKFLLKIDNRLGNMSLYLRGDEIGGWREVVNAFCEFWVSDFNIGQRKILPIGCKVLGIAESFSWGCWLKFALFMF</sequence>
<keyword evidence="2" id="KW-1185">Reference proteome</keyword>
<evidence type="ECO:0000313" key="2">
    <source>
        <dbReference type="Proteomes" id="UP001060215"/>
    </source>
</evidence>
<name>A0ACC0G9S5_9ERIC</name>
<accession>A0ACC0G9S5</accession>
<evidence type="ECO:0000313" key="1">
    <source>
        <dbReference type="EMBL" id="KAI7997132.1"/>
    </source>
</evidence>
<proteinExistence type="predicted"/>
<organism evidence="1 2">
    <name type="scientific">Camellia lanceoleosa</name>
    <dbReference type="NCBI Taxonomy" id="1840588"/>
    <lineage>
        <taxon>Eukaryota</taxon>
        <taxon>Viridiplantae</taxon>
        <taxon>Streptophyta</taxon>
        <taxon>Embryophyta</taxon>
        <taxon>Tracheophyta</taxon>
        <taxon>Spermatophyta</taxon>
        <taxon>Magnoliopsida</taxon>
        <taxon>eudicotyledons</taxon>
        <taxon>Gunneridae</taxon>
        <taxon>Pentapetalae</taxon>
        <taxon>asterids</taxon>
        <taxon>Ericales</taxon>
        <taxon>Theaceae</taxon>
        <taxon>Camellia</taxon>
    </lineage>
</organism>
<protein>
    <submittedName>
        <fullName evidence="1">Uncharacterized protein</fullName>
    </submittedName>
</protein>
<comment type="caution">
    <text evidence="1">The sequence shown here is derived from an EMBL/GenBank/DDBJ whole genome shotgun (WGS) entry which is preliminary data.</text>
</comment>
<gene>
    <name evidence="1" type="ORF">LOK49_LG10G01076</name>
</gene>
<dbReference type="EMBL" id="CM045767">
    <property type="protein sequence ID" value="KAI7997132.1"/>
    <property type="molecule type" value="Genomic_DNA"/>
</dbReference>
<reference evidence="1 2" key="1">
    <citation type="journal article" date="2022" name="Plant J.">
        <title>Chromosome-level genome of Camellia lanceoleosa provides a valuable resource for understanding genome evolution and self-incompatibility.</title>
        <authorList>
            <person name="Gong W."/>
            <person name="Xiao S."/>
            <person name="Wang L."/>
            <person name="Liao Z."/>
            <person name="Chang Y."/>
            <person name="Mo W."/>
            <person name="Hu G."/>
            <person name="Li W."/>
            <person name="Zhao G."/>
            <person name="Zhu H."/>
            <person name="Hu X."/>
            <person name="Ji K."/>
            <person name="Xiang X."/>
            <person name="Song Q."/>
            <person name="Yuan D."/>
            <person name="Jin S."/>
            <person name="Zhang L."/>
        </authorList>
    </citation>
    <scope>NUCLEOTIDE SEQUENCE [LARGE SCALE GENOMIC DNA]</scope>
    <source>
        <strain evidence="1">SQ_2022a</strain>
    </source>
</reference>
<dbReference type="Proteomes" id="UP001060215">
    <property type="component" value="Chromosome 10"/>
</dbReference>